<evidence type="ECO:0000313" key="1">
    <source>
        <dbReference type="EMBL" id="CAA9513206.1"/>
    </source>
</evidence>
<proteinExistence type="predicted"/>
<accession>A0A6J4T4R0</accession>
<dbReference type="AlphaFoldDB" id="A0A6J4T4R0"/>
<gene>
    <name evidence="1" type="ORF">AVDCRST_MAG67-2927</name>
</gene>
<reference evidence="1" key="1">
    <citation type="submission" date="2020-02" db="EMBL/GenBank/DDBJ databases">
        <authorList>
            <person name="Meier V. D."/>
        </authorList>
    </citation>
    <scope>NUCLEOTIDE SEQUENCE</scope>
    <source>
        <strain evidence="1">AVDCRST_MAG67</strain>
    </source>
</reference>
<organism evidence="1">
    <name type="scientific">uncultured Solirubrobacteraceae bacterium</name>
    <dbReference type="NCBI Taxonomy" id="1162706"/>
    <lineage>
        <taxon>Bacteria</taxon>
        <taxon>Bacillati</taxon>
        <taxon>Actinomycetota</taxon>
        <taxon>Thermoleophilia</taxon>
        <taxon>Solirubrobacterales</taxon>
        <taxon>Solirubrobacteraceae</taxon>
        <taxon>environmental samples</taxon>
    </lineage>
</organism>
<name>A0A6J4T4R0_9ACTN</name>
<sequence>MGREPEALGDRIEARAPDELSVAAGQAERQLVLWRRFAGEVDDRLGVDDEAVLVEGSSQHLQQAVLKWFCRVVWLQSLDGFVCEVIVRGSVGHCKSPGWRQVQVSLAGTVTFSIRRPDGTERGRVALRDDDLGDVRWTISATEPNTLTVIPARGYPVLTLTQTRALTGPQSKPADIHGA</sequence>
<protein>
    <submittedName>
        <fullName evidence="1">Uncharacterized protein</fullName>
    </submittedName>
</protein>
<dbReference type="EMBL" id="CADCVQ010000119">
    <property type="protein sequence ID" value="CAA9513206.1"/>
    <property type="molecule type" value="Genomic_DNA"/>
</dbReference>